<feature type="region of interest" description="Disordered" evidence="1">
    <location>
        <begin position="38"/>
        <end position="92"/>
    </location>
</feature>
<organism evidence="2 3">
    <name type="scientific">Loa loa</name>
    <name type="common">Eye worm</name>
    <name type="synonym">Filaria loa</name>
    <dbReference type="NCBI Taxonomy" id="7209"/>
    <lineage>
        <taxon>Eukaryota</taxon>
        <taxon>Metazoa</taxon>
        <taxon>Ecdysozoa</taxon>
        <taxon>Nematoda</taxon>
        <taxon>Chromadorea</taxon>
        <taxon>Rhabditida</taxon>
        <taxon>Spirurina</taxon>
        <taxon>Spiruromorpha</taxon>
        <taxon>Filarioidea</taxon>
        <taxon>Onchocercidae</taxon>
        <taxon>Loa</taxon>
    </lineage>
</organism>
<accession>A0A1I7VG30</accession>
<sequence>MKRILRQLEAMDECLEHSGIEIIIESGLPIWILNKRSQASSGGYQRKSTESKSNHERRGTRGETSTLKAIKQPKPNDSKRITNSRKYPESDKIRRPCSFAKTIIGMTNVKSTKQQSNECSIWKQSRRT</sequence>
<protein>
    <submittedName>
        <fullName evidence="3">Transposase</fullName>
    </submittedName>
</protein>
<dbReference type="STRING" id="7209.A0A1I7VG30"/>
<keyword evidence="2" id="KW-1185">Reference proteome</keyword>
<feature type="compositionally biased region" description="Basic and acidic residues" evidence="1">
    <location>
        <begin position="47"/>
        <end position="61"/>
    </location>
</feature>
<reference evidence="3" key="2">
    <citation type="submission" date="2016-11" db="UniProtKB">
        <authorList>
            <consortium name="WormBaseParasite"/>
        </authorList>
    </citation>
    <scope>IDENTIFICATION</scope>
</reference>
<name>A0A1I7VG30_LOALO</name>
<evidence type="ECO:0000256" key="1">
    <source>
        <dbReference type="SAM" id="MobiDB-lite"/>
    </source>
</evidence>
<dbReference type="Proteomes" id="UP000095285">
    <property type="component" value="Unassembled WGS sequence"/>
</dbReference>
<dbReference type="WBParaSite" id="EN70_2154">
    <property type="protein sequence ID" value="EN70_2154"/>
    <property type="gene ID" value="EN70_2154"/>
</dbReference>
<evidence type="ECO:0000313" key="2">
    <source>
        <dbReference type="Proteomes" id="UP000095285"/>
    </source>
</evidence>
<dbReference type="AlphaFoldDB" id="A0A1I7VG30"/>
<reference evidence="2" key="1">
    <citation type="submission" date="2012-04" db="EMBL/GenBank/DDBJ databases">
        <title>The Genome Sequence of Loa loa.</title>
        <authorList>
            <consortium name="The Broad Institute Genome Sequencing Platform"/>
            <consortium name="Broad Institute Genome Sequencing Center for Infectious Disease"/>
            <person name="Nutman T.B."/>
            <person name="Fink D.L."/>
            <person name="Russ C."/>
            <person name="Young S."/>
            <person name="Zeng Q."/>
            <person name="Gargeya S."/>
            <person name="Alvarado L."/>
            <person name="Berlin A."/>
            <person name="Chapman S.B."/>
            <person name="Chen Z."/>
            <person name="Freedman E."/>
            <person name="Gellesch M."/>
            <person name="Goldberg J."/>
            <person name="Griggs A."/>
            <person name="Gujja S."/>
            <person name="Heilman E.R."/>
            <person name="Heiman D."/>
            <person name="Howarth C."/>
            <person name="Mehta T."/>
            <person name="Neiman D."/>
            <person name="Pearson M."/>
            <person name="Roberts A."/>
            <person name="Saif S."/>
            <person name="Shea T."/>
            <person name="Shenoy N."/>
            <person name="Sisk P."/>
            <person name="Stolte C."/>
            <person name="Sykes S."/>
            <person name="White J."/>
            <person name="Yandava C."/>
            <person name="Haas B."/>
            <person name="Henn M.R."/>
            <person name="Nusbaum C."/>
            <person name="Birren B."/>
        </authorList>
    </citation>
    <scope>NUCLEOTIDE SEQUENCE [LARGE SCALE GENOMIC DNA]</scope>
</reference>
<proteinExistence type="predicted"/>
<feature type="compositionally biased region" description="Basic and acidic residues" evidence="1">
    <location>
        <begin position="74"/>
        <end position="92"/>
    </location>
</feature>
<evidence type="ECO:0000313" key="3">
    <source>
        <dbReference type="WBParaSite" id="EN70_2154"/>
    </source>
</evidence>